<name>A0A0F9MWQ6_9ZZZZ</name>
<feature type="transmembrane region" description="Helical" evidence="1">
    <location>
        <begin position="39"/>
        <end position="56"/>
    </location>
</feature>
<evidence type="ECO:0000256" key="1">
    <source>
        <dbReference type="SAM" id="Phobius"/>
    </source>
</evidence>
<sequence length="174" mass="19126">AASQTNELINIITSGNLDTINLGQQLVPRVAQQLRERNFILRPSLASLALGVILYYQGIQYKGFFTEFTMTESIGKLGLFDYNMTFMSTEIRGQRENFMPWHREPLADDPTGQLVNAMVSLAGNAVRKLAGLAPQQVAPEQFHPESAPLTFGGNSFSSQFGMEATGPTEPASIR</sequence>
<gene>
    <name evidence="2" type="ORF">LCGC14_1408070</name>
</gene>
<comment type="caution">
    <text evidence="2">The sequence shown here is derived from an EMBL/GenBank/DDBJ whole genome shotgun (WGS) entry which is preliminary data.</text>
</comment>
<dbReference type="EMBL" id="LAZR01009264">
    <property type="protein sequence ID" value="KKM73672.1"/>
    <property type="molecule type" value="Genomic_DNA"/>
</dbReference>
<keyword evidence="1" id="KW-0812">Transmembrane</keyword>
<evidence type="ECO:0000313" key="2">
    <source>
        <dbReference type="EMBL" id="KKM73672.1"/>
    </source>
</evidence>
<keyword evidence="1" id="KW-0472">Membrane</keyword>
<accession>A0A0F9MWQ6</accession>
<protein>
    <submittedName>
        <fullName evidence="2">Uncharacterized protein</fullName>
    </submittedName>
</protein>
<reference evidence="2" key="1">
    <citation type="journal article" date="2015" name="Nature">
        <title>Complex archaea that bridge the gap between prokaryotes and eukaryotes.</title>
        <authorList>
            <person name="Spang A."/>
            <person name="Saw J.H."/>
            <person name="Jorgensen S.L."/>
            <person name="Zaremba-Niedzwiedzka K."/>
            <person name="Martijn J."/>
            <person name="Lind A.E."/>
            <person name="van Eijk R."/>
            <person name="Schleper C."/>
            <person name="Guy L."/>
            <person name="Ettema T.J."/>
        </authorList>
    </citation>
    <scope>NUCLEOTIDE SEQUENCE</scope>
</reference>
<organism evidence="2">
    <name type="scientific">marine sediment metagenome</name>
    <dbReference type="NCBI Taxonomy" id="412755"/>
    <lineage>
        <taxon>unclassified sequences</taxon>
        <taxon>metagenomes</taxon>
        <taxon>ecological metagenomes</taxon>
    </lineage>
</organism>
<dbReference type="AlphaFoldDB" id="A0A0F9MWQ6"/>
<feature type="non-terminal residue" evidence="2">
    <location>
        <position position="1"/>
    </location>
</feature>
<keyword evidence="1" id="KW-1133">Transmembrane helix</keyword>
<proteinExistence type="predicted"/>